<dbReference type="Gene3D" id="3.30.420.10">
    <property type="entry name" value="Ribonuclease H-like superfamily/Ribonuclease H"/>
    <property type="match status" value="1"/>
</dbReference>
<dbReference type="GO" id="GO:0003676">
    <property type="term" value="F:nucleic acid binding"/>
    <property type="evidence" value="ECO:0007669"/>
    <property type="project" value="InterPro"/>
</dbReference>
<evidence type="ECO:0000313" key="3">
    <source>
        <dbReference type="WBParaSite" id="ACRNAN_scaffold6154.g28701.t1"/>
    </source>
</evidence>
<dbReference type="InterPro" id="IPR036397">
    <property type="entry name" value="RNaseH_sf"/>
</dbReference>
<dbReference type="AlphaFoldDB" id="A0A914E8Y5"/>
<name>A0A914E8Y5_9BILA</name>
<dbReference type="Proteomes" id="UP000887540">
    <property type="component" value="Unplaced"/>
</dbReference>
<evidence type="ECO:0000313" key="2">
    <source>
        <dbReference type="Proteomes" id="UP000887540"/>
    </source>
</evidence>
<dbReference type="WBParaSite" id="ACRNAN_scaffold6154.g28701.t1">
    <property type="protein sequence ID" value="ACRNAN_scaffold6154.g28701.t1"/>
    <property type="gene ID" value="ACRNAN_scaffold6154.g28701"/>
</dbReference>
<keyword evidence="1" id="KW-1133">Transmembrane helix</keyword>
<keyword evidence="2" id="KW-1185">Reference proteome</keyword>
<protein>
    <submittedName>
        <fullName evidence="3">DDE-1 domain-containing protein</fullName>
    </submittedName>
</protein>
<sequence length="160" mass="18186">MNSSSNVTIVMDASVTFLKLFVMLIDLPVFFLHLMITWFIIKQRALHNQDYCQGFFTIFQYTVIFDGLLFLSNPSHGSEAEALQDVEAPKADGCNEIEDYSVWSILEEKACPKLHPNVESLKRALLKAWDEIDVETLAKIVDNFPKRLEKCVAANGGHFE</sequence>
<feature type="transmembrane region" description="Helical" evidence="1">
    <location>
        <begin position="20"/>
        <end position="41"/>
    </location>
</feature>
<reference evidence="3" key="1">
    <citation type="submission" date="2022-11" db="UniProtKB">
        <authorList>
            <consortium name="WormBaseParasite"/>
        </authorList>
    </citation>
    <scope>IDENTIFICATION</scope>
</reference>
<accession>A0A914E8Y5</accession>
<proteinExistence type="predicted"/>
<evidence type="ECO:0000256" key="1">
    <source>
        <dbReference type="SAM" id="Phobius"/>
    </source>
</evidence>
<organism evidence="2 3">
    <name type="scientific">Acrobeloides nanus</name>
    <dbReference type="NCBI Taxonomy" id="290746"/>
    <lineage>
        <taxon>Eukaryota</taxon>
        <taxon>Metazoa</taxon>
        <taxon>Ecdysozoa</taxon>
        <taxon>Nematoda</taxon>
        <taxon>Chromadorea</taxon>
        <taxon>Rhabditida</taxon>
        <taxon>Tylenchina</taxon>
        <taxon>Cephalobomorpha</taxon>
        <taxon>Cephaloboidea</taxon>
        <taxon>Cephalobidae</taxon>
        <taxon>Acrobeloides</taxon>
    </lineage>
</organism>
<keyword evidence="1" id="KW-0812">Transmembrane</keyword>
<keyword evidence="1" id="KW-0472">Membrane</keyword>